<feature type="transmembrane region" description="Helical" evidence="9">
    <location>
        <begin position="7"/>
        <end position="25"/>
    </location>
</feature>
<dbReference type="InterPro" id="IPR003593">
    <property type="entry name" value="AAA+_ATPase"/>
</dbReference>
<evidence type="ECO:0000256" key="4">
    <source>
        <dbReference type="ARBA" id="ARBA00022692"/>
    </source>
</evidence>
<evidence type="ECO:0000259" key="10">
    <source>
        <dbReference type="PROSITE" id="PS50893"/>
    </source>
</evidence>
<keyword evidence="7 9" id="KW-1133">Transmembrane helix</keyword>
<evidence type="ECO:0000256" key="5">
    <source>
        <dbReference type="ARBA" id="ARBA00022741"/>
    </source>
</evidence>
<dbReference type="InterPro" id="IPR051120">
    <property type="entry name" value="ABC_AA/LPS_Transport"/>
</dbReference>
<dbReference type="CDD" id="cd03219">
    <property type="entry name" value="ABC_Mj1267_LivG_branched"/>
    <property type="match status" value="1"/>
</dbReference>
<dbReference type="InterPro" id="IPR043428">
    <property type="entry name" value="LivM-like"/>
</dbReference>
<evidence type="ECO:0000313" key="11">
    <source>
        <dbReference type="EMBL" id="SOC56897.1"/>
    </source>
</evidence>
<dbReference type="Pfam" id="PF00005">
    <property type="entry name" value="ABC_tran"/>
    <property type="match status" value="1"/>
</dbReference>
<feature type="transmembrane region" description="Helical" evidence="9">
    <location>
        <begin position="157"/>
        <end position="175"/>
    </location>
</feature>
<feature type="domain" description="ABC transporter" evidence="10">
    <location>
        <begin position="356"/>
        <end position="601"/>
    </location>
</feature>
<sequence length="622" mass="65289">MPRLRTLLPYLLLVVGLVLFPLVASTNLVNIGVYVLIFTVAAVGLSLLMGLAGQVSLGQAAFFAVGAYTQAILVTKHGWSMLLALPVAVAAAMLLALLVGVPLLRLRGHFLALATLGLGIIVTVVVRELDYTGGTSGIFGIPKPEFGGRVYNTPAEFFWLLAPVVVLSIALAQKLTHSRIGRALGAVNDSEVAAECLGVDTSGLRLRVFVLAAGYAGLAGVFYAHWLAVVSPEAANFPLSVSFLLMVVLGGLGTVWGALTGAILVETLDEGMRTLIPQLIPGASGEVQLLGFGVVLVLVIILVPGGLAQLWSALVRRFRGTRADPGVAEDAPAALGEELDDLLAQADVPERGSPILQVRGLTKRYGGVVALSEVDLDVHAGEIVALIGPNGAGKTTAFNIITGVMGPTEGSVTVRGQEVQGRRPHVVAALGATRTFQNLQVFRSSTVRGNVMVARHLRSRAGLVPGMLGLDLAEERRTRREADRVLTATGLAAHADRPITALSFGQQRQVEVARALALAPSLLLLDEPMAGLSSGERDHLGEMLRRVRGAGIAVLLVEHDVAAVMALADRIVVLDDGVRIAEGTPAEIRRDPAVIAAYLGSDEDDDAVVHTRPGPAREGDER</sequence>
<evidence type="ECO:0000256" key="6">
    <source>
        <dbReference type="ARBA" id="ARBA00022840"/>
    </source>
</evidence>
<dbReference type="GO" id="GO:0015808">
    <property type="term" value="P:L-alanine transport"/>
    <property type="evidence" value="ECO:0007669"/>
    <property type="project" value="TreeGrafter"/>
</dbReference>
<dbReference type="CDD" id="cd06581">
    <property type="entry name" value="TM_PBP1_LivM_like"/>
    <property type="match status" value="1"/>
</dbReference>
<accession>A0A285VSP6</accession>
<dbReference type="InterPro" id="IPR003439">
    <property type="entry name" value="ABC_transporter-like_ATP-bd"/>
</dbReference>
<proteinExistence type="predicted"/>
<comment type="subcellular location">
    <subcellularLocation>
        <location evidence="1">Cell membrane</location>
        <topology evidence="1">Multi-pass membrane protein</topology>
    </subcellularLocation>
</comment>
<keyword evidence="6 11" id="KW-0067">ATP-binding</keyword>
<dbReference type="GO" id="GO:1903805">
    <property type="term" value="P:L-valine import across plasma membrane"/>
    <property type="evidence" value="ECO:0007669"/>
    <property type="project" value="TreeGrafter"/>
</dbReference>
<dbReference type="AlphaFoldDB" id="A0A285VSP6"/>
<evidence type="ECO:0000256" key="1">
    <source>
        <dbReference type="ARBA" id="ARBA00004651"/>
    </source>
</evidence>
<gene>
    <name evidence="11" type="ORF">SAMN05421879_109107</name>
</gene>
<keyword evidence="4 9" id="KW-0812">Transmembrane</keyword>
<dbReference type="GO" id="GO:0005886">
    <property type="term" value="C:plasma membrane"/>
    <property type="evidence" value="ECO:0007669"/>
    <property type="project" value="UniProtKB-SubCell"/>
</dbReference>
<organism evidence="11 12">
    <name type="scientific">Ornithinimicrobium cerasi</name>
    <dbReference type="NCBI Taxonomy" id="2248773"/>
    <lineage>
        <taxon>Bacteria</taxon>
        <taxon>Bacillati</taxon>
        <taxon>Actinomycetota</taxon>
        <taxon>Actinomycetes</taxon>
        <taxon>Micrococcales</taxon>
        <taxon>Ornithinimicrobiaceae</taxon>
        <taxon>Ornithinimicrobium</taxon>
    </lineage>
</organism>
<dbReference type="GO" id="GO:0016887">
    <property type="term" value="F:ATP hydrolysis activity"/>
    <property type="evidence" value="ECO:0007669"/>
    <property type="project" value="InterPro"/>
</dbReference>
<evidence type="ECO:0000256" key="2">
    <source>
        <dbReference type="ARBA" id="ARBA00022448"/>
    </source>
</evidence>
<feature type="transmembrane region" description="Helical" evidence="9">
    <location>
        <begin position="289"/>
        <end position="311"/>
    </location>
</feature>
<dbReference type="InterPro" id="IPR001851">
    <property type="entry name" value="ABC_transp_permease"/>
</dbReference>
<feature type="transmembrane region" description="Helical" evidence="9">
    <location>
        <begin position="241"/>
        <end position="268"/>
    </location>
</feature>
<feature type="transmembrane region" description="Helical" evidence="9">
    <location>
        <begin position="108"/>
        <end position="126"/>
    </location>
</feature>
<dbReference type="GO" id="GO:0015188">
    <property type="term" value="F:L-isoleucine transmembrane transporter activity"/>
    <property type="evidence" value="ECO:0007669"/>
    <property type="project" value="TreeGrafter"/>
</dbReference>
<feature type="transmembrane region" description="Helical" evidence="9">
    <location>
        <begin position="55"/>
        <end position="73"/>
    </location>
</feature>
<dbReference type="EMBL" id="OBQK01000009">
    <property type="protein sequence ID" value="SOC56897.1"/>
    <property type="molecule type" value="Genomic_DNA"/>
</dbReference>
<feature type="transmembrane region" description="Helical" evidence="9">
    <location>
        <begin position="208"/>
        <end position="229"/>
    </location>
</feature>
<keyword evidence="2" id="KW-0813">Transport</keyword>
<dbReference type="InterPro" id="IPR032823">
    <property type="entry name" value="BCA_ABC_TP_C"/>
</dbReference>
<dbReference type="Pfam" id="PF02653">
    <property type="entry name" value="BPD_transp_2"/>
    <property type="match status" value="1"/>
</dbReference>
<name>A0A285VSP6_9MICO</name>
<evidence type="ECO:0000256" key="9">
    <source>
        <dbReference type="SAM" id="Phobius"/>
    </source>
</evidence>
<keyword evidence="5" id="KW-0547">Nucleotide-binding</keyword>
<dbReference type="GO" id="GO:0015192">
    <property type="term" value="F:L-phenylalanine transmembrane transporter activity"/>
    <property type="evidence" value="ECO:0007669"/>
    <property type="project" value="TreeGrafter"/>
</dbReference>
<evidence type="ECO:0000313" key="12">
    <source>
        <dbReference type="Proteomes" id="UP000219688"/>
    </source>
</evidence>
<evidence type="ECO:0000256" key="8">
    <source>
        <dbReference type="ARBA" id="ARBA00023136"/>
    </source>
</evidence>
<keyword evidence="3" id="KW-1003">Cell membrane</keyword>
<dbReference type="SMART" id="SM00382">
    <property type="entry name" value="AAA"/>
    <property type="match status" value="1"/>
</dbReference>
<keyword evidence="8 9" id="KW-0472">Membrane</keyword>
<dbReference type="GO" id="GO:0005524">
    <property type="term" value="F:ATP binding"/>
    <property type="evidence" value="ECO:0007669"/>
    <property type="project" value="UniProtKB-KW"/>
</dbReference>
<reference evidence="12" key="1">
    <citation type="submission" date="2017-08" db="EMBL/GenBank/DDBJ databases">
        <authorList>
            <person name="Varghese N."/>
            <person name="Submissions S."/>
        </authorList>
    </citation>
    <scope>NUCLEOTIDE SEQUENCE [LARGE SCALE GENOMIC DNA]</scope>
    <source>
        <strain evidence="12">USBA17B2</strain>
    </source>
</reference>
<keyword evidence="12" id="KW-1185">Reference proteome</keyword>
<dbReference type="Pfam" id="PF12399">
    <property type="entry name" value="BCA_ABC_TP_C"/>
    <property type="match status" value="1"/>
</dbReference>
<dbReference type="Proteomes" id="UP000219688">
    <property type="component" value="Unassembled WGS sequence"/>
</dbReference>
<dbReference type="InterPro" id="IPR027417">
    <property type="entry name" value="P-loop_NTPase"/>
</dbReference>
<dbReference type="PANTHER" id="PTHR45772:SF7">
    <property type="entry name" value="AMINO ACID ABC TRANSPORTER ATP-BINDING PROTEIN"/>
    <property type="match status" value="1"/>
</dbReference>
<dbReference type="GO" id="GO:0005304">
    <property type="term" value="F:L-valine transmembrane transporter activity"/>
    <property type="evidence" value="ECO:0007669"/>
    <property type="project" value="TreeGrafter"/>
</dbReference>
<dbReference type="GO" id="GO:1903806">
    <property type="term" value="P:L-isoleucine import across plasma membrane"/>
    <property type="evidence" value="ECO:0007669"/>
    <property type="project" value="TreeGrafter"/>
</dbReference>
<dbReference type="SUPFAM" id="SSF52540">
    <property type="entry name" value="P-loop containing nucleoside triphosphate hydrolases"/>
    <property type="match status" value="1"/>
</dbReference>
<dbReference type="GO" id="GO:0042941">
    <property type="term" value="P:D-alanine transmembrane transport"/>
    <property type="evidence" value="ECO:0007669"/>
    <property type="project" value="TreeGrafter"/>
</dbReference>
<feature type="transmembrane region" description="Helical" evidence="9">
    <location>
        <begin position="79"/>
        <end position="101"/>
    </location>
</feature>
<evidence type="ECO:0000256" key="3">
    <source>
        <dbReference type="ARBA" id="ARBA00022475"/>
    </source>
</evidence>
<dbReference type="Gene3D" id="3.40.50.300">
    <property type="entry name" value="P-loop containing nucleotide triphosphate hydrolases"/>
    <property type="match status" value="1"/>
</dbReference>
<protein>
    <submittedName>
        <fullName evidence="11">Amino acid/amide ABC transporter membrane protein 2, HAAT family /amino acid/amide ABC transporter ATP-binding protein 1, HAAT family</fullName>
    </submittedName>
</protein>
<dbReference type="PROSITE" id="PS50893">
    <property type="entry name" value="ABC_TRANSPORTER_2"/>
    <property type="match status" value="1"/>
</dbReference>
<dbReference type="RefSeq" id="WP_097188769.1">
    <property type="nucleotide sequence ID" value="NZ_OBQK01000009.1"/>
</dbReference>
<evidence type="ECO:0000256" key="7">
    <source>
        <dbReference type="ARBA" id="ARBA00022989"/>
    </source>
</evidence>
<feature type="transmembrane region" description="Helical" evidence="9">
    <location>
        <begin position="31"/>
        <end position="48"/>
    </location>
</feature>
<dbReference type="FunFam" id="3.40.50.300:FF:000421">
    <property type="entry name" value="Branched-chain amino acid ABC transporter ATP-binding protein"/>
    <property type="match status" value="1"/>
</dbReference>
<dbReference type="PANTHER" id="PTHR45772">
    <property type="entry name" value="CONSERVED COMPONENT OF ABC TRANSPORTER FOR NATURAL AMINO ACIDS-RELATED"/>
    <property type="match status" value="1"/>
</dbReference>